<evidence type="ECO:0000256" key="1">
    <source>
        <dbReference type="SAM" id="SignalP"/>
    </source>
</evidence>
<comment type="caution">
    <text evidence="3">The sequence shown here is derived from an EMBL/GenBank/DDBJ whole genome shotgun (WGS) entry which is preliminary data.</text>
</comment>
<dbReference type="EMBL" id="MFSU01000088">
    <property type="protein sequence ID" value="OGI46234.1"/>
    <property type="molecule type" value="Genomic_DNA"/>
</dbReference>
<evidence type="ECO:0000259" key="2">
    <source>
        <dbReference type="Pfam" id="PF13449"/>
    </source>
</evidence>
<name>A0A1F6TM67_9PROT</name>
<feature type="signal peptide" evidence="1">
    <location>
        <begin position="1"/>
        <end position="23"/>
    </location>
</feature>
<evidence type="ECO:0000313" key="4">
    <source>
        <dbReference type="Proteomes" id="UP000178885"/>
    </source>
</evidence>
<dbReference type="PROSITE" id="PS51257">
    <property type="entry name" value="PROKAR_LIPOPROTEIN"/>
    <property type="match status" value="1"/>
</dbReference>
<reference evidence="3 4" key="1">
    <citation type="journal article" date="2016" name="Nat. Commun.">
        <title>Thousands of microbial genomes shed light on interconnected biogeochemical processes in an aquifer system.</title>
        <authorList>
            <person name="Anantharaman K."/>
            <person name="Brown C.T."/>
            <person name="Hug L.A."/>
            <person name="Sharon I."/>
            <person name="Castelle C.J."/>
            <person name="Probst A.J."/>
            <person name="Thomas B.C."/>
            <person name="Singh A."/>
            <person name="Wilkins M.J."/>
            <person name="Karaoz U."/>
            <person name="Brodie E.L."/>
            <person name="Williams K.H."/>
            <person name="Hubbard S.S."/>
            <person name="Banfield J.F."/>
        </authorList>
    </citation>
    <scope>NUCLEOTIDE SEQUENCE [LARGE SCALE GENOMIC DNA]</scope>
</reference>
<dbReference type="AlphaFoldDB" id="A0A1F6TM67"/>
<feature type="chain" id="PRO_5009526738" description="Phytase-like domain-containing protein" evidence="1">
    <location>
        <begin position="24"/>
        <end position="336"/>
    </location>
</feature>
<dbReference type="PIRSF" id="PIRSF031900">
    <property type="entry name" value="UCP031900"/>
    <property type="match status" value="1"/>
</dbReference>
<proteinExistence type="predicted"/>
<dbReference type="InterPro" id="IPR027372">
    <property type="entry name" value="Phytase-like_dom"/>
</dbReference>
<gene>
    <name evidence="3" type="ORF">A2151_02760</name>
</gene>
<keyword evidence="1" id="KW-0732">Signal</keyword>
<protein>
    <recommendedName>
        <fullName evidence="2">Phytase-like domain-containing protein</fullName>
    </recommendedName>
</protein>
<evidence type="ECO:0000313" key="3">
    <source>
        <dbReference type="EMBL" id="OGI46234.1"/>
    </source>
</evidence>
<dbReference type="Pfam" id="PF13449">
    <property type="entry name" value="Phytase-like"/>
    <property type="match status" value="1"/>
</dbReference>
<sequence length="336" mass="36723">MGRVRVLGLLLGAVAAACGPARAAEGEIALRAAPVALSETLRDGDRIGSIRLRGMLELPTLTIGKLQFSQLSGLAWDDDDGILYAISDKGGLFHLRPEFANGMLVGVKLVKAVPLLELKDGKPLKGRRADSEGLDILNGRNGRRGDAELVVSFERFPRIVRYRPDGHALGEHPLPEPLNDPKAYRDPNQMLEGVCVDPRLGVLTAPESPLKGETEGMTRIYSLSGKSWLYPLTDGNRISALECPGDGRVLVLEREFGRLFGRAVVALKQAQLPPEPSPAEPVAVKTLVSLDAAEGFYIDNFEGLARHQGDRFFMVSDDNDLFFQRTLLLYFEILND</sequence>
<feature type="domain" description="Phytase-like" evidence="2">
    <location>
        <begin position="68"/>
        <end position="319"/>
    </location>
</feature>
<dbReference type="InterPro" id="IPR014567">
    <property type="entry name" value="UCP031900"/>
</dbReference>
<dbReference type="Proteomes" id="UP000178885">
    <property type="component" value="Unassembled WGS sequence"/>
</dbReference>
<organism evidence="3 4">
    <name type="scientific">Candidatus Muproteobacteria bacterium RBG_16_65_34</name>
    <dbReference type="NCBI Taxonomy" id="1817760"/>
    <lineage>
        <taxon>Bacteria</taxon>
        <taxon>Pseudomonadati</taxon>
        <taxon>Pseudomonadota</taxon>
        <taxon>Candidatus Muproteobacteria</taxon>
    </lineage>
</organism>
<accession>A0A1F6TM67</accession>